<dbReference type="PATRIC" id="fig|292563.3.peg.533"/>
<dbReference type="AlphaFoldDB" id="K9YHP8"/>
<dbReference type="CDD" id="cd04485">
    <property type="entry name" value="DnaE_OBF"/>
    <property type="match status" value="1"/>
</dbReference>
<dbReference type="GO" id="GO:0006260">
    <property type="term" value="P:DNA replication"/>
    <property type="evidence" value="ECO:0007669"/>
    <property type="project" value="InterPro"/>
</dbReference>
<dbReference type="PANTHER" id="PTHR32294">
    <property type="entry name" value="DNA POLYMERASE III SUBUNIT ALPHA"/>
    <property type="match status" value="1"/>
</dbReference>
<dbReference type="InterPro" id="IPR004365">
    <property type="entry name" value="NA-bd_OB_tRNA"/>
</dbReference>
<dbReference type="HOGENOM" id="CLU_001600_5_1_3"/>
<dbReference type="STRING" id="292563.Cyast_0512"/>
<name>K9YHP8_CYASC</name>
<sequence length="466" mass="52298">MVKIVKRRSHGIQKVYDIGVAKDHNFLLHNGLVASNCFNKSHSTAYAYVTYQTAYLKANYPVEYMSALMTASSDTQEKVEKYRENCLKMGIEVKPPNINKSQKDFTPDGDTIIFGLSAIKNLGEGAIDNILHAREEAGGEFKDMSDFMGRINLKTVNKRALETLVYAGAFDPIHNNRKQLLEGLELLISWSQKRHQEKESGQLNMLDLLGGSAESSNTNQVVYANAPQLPKIEDFSAQEKLKSEKEYLGFYVSEHPLKPFVDSAKILAPINIGDLPAQKARKKICVVAMLTSIKPHIDKNGNTMAFLTAEDISGQVDAIVFASTYDEVKNQLREDVPVIIWGKADKNKRDDKPQIIIDYIEIIDQVKMVLVNLNYHQAEDPKTQGKLKSILQEQSGEKNKAKIPVFAVINELQERIFIRLGHNYWVQNAENTVNALRNAGFNAHSQCLQTSSSPSEIIEKETIPNT</sequence>
<protein>
    <submittedName>
        <fullName evidence="3">Nucleic acid binding OB-fold tRNA/helicase-type</fullName>
    </submittedName>
</protein>
<dbReference type="InterPro" id="IPR004805">
    <property type="entry name" value="DnaE2/DnaE/PolC"/>
</dbReference>
<evidence type="ECO:0000259" key="2">
    <source>
        <dbReference type="Pfam" id="PF14579"/>
    </source>
</evidence>
<dbReference type="eggNOG" id="COG0587">
    <property type="taxonomic scope" value="Bacteria"/>
</dbReference>
<dbReference type="NCBIfam" id="NF005616">
    <property type="entry name" value="PRK07373.1"/>
    <property type="match status" value="1"/>
</dbReference>
<dbReference type="NCBIfam" id="TIGR01443">
    <property type="entry name" value="intein_Cterm"/>
    <property type="match status" value="1"/>
</dbReference>
<dbReference type="PANTHER" id="PTHR32294:SF0">
    <property type="entry name" value="DNA POLYMERASE III SUBUNIT ALPHA"/>
    <property type="match status" value="1"/>
</dbReference>
<dbReference type="Pfam" id="PF01336">
    <property type="entry name" value="tRNA_anti-codon"/>
    <property type="match status" value="1"/>
</dbReference>
<dbReference type="BioCyc" id="CSTA292563:G1353-516-MONOMER"/>
<gene>
    <name evidence="3" type="ordered locus">Cyast_0512</name>
</gene>
<dbReference type="Proteomes" id="UP000010483">
    <property type="component" value="Chromosome"/>
</dbReference>
<dbReference type="Pfam" id="PF14579">
    <property type="entry name" value="HHH_6"/>
    <property type="match status" value="1"/>
</dbReference>
<keyword evidence="4" id="KW-1185">Reference proteome</keyword>
<evidence type="ECO:0000313" key="4">
    <source>
        <dbReference type="Proteomes" id="UP000010483"/>
    </source>
</evidence>
<evidence type="ECO:0000259" key="1">
    <source>
        <dbReference type="Pfam" id="PF01336"/>
    </source>
</evidence>
<dbReference type="Gene3D" id="1.10.150.870">
    <property type="match status" value="1"/>
</dbReference>
<dbReference type="Gene3D" id="2.170.16.10">
    <property type="entry name" value="Hedgehog/Intein (Hint) domain"/>
    <property type="match status" value="1"/>
</dbReference>
<accession>K9YHP8</accession>
<dbReference type="GO" id="GO:0008408">
    <property type="term" value="F:3'-5' exonuclease activity"/>
    <property type="evidence" value="ECO:0007669"/>
    <property type="project" value="InterPro"/>
</dbReference>
<dbReference type="InterPro" id="IPR029460">
    <property type="entry name" value="DNAPol_HHH"/>
</dbReference>
<dbReference type="KEGG" id="csn:Cyast_0512"/>
<dbReference type="InterPro" id="IPR030934">
    <property type="entry name" value="Intein_C"/>
</dbReference>
<dbReference type="GO" id="GO:0003676">
    <property type="term" value="F:nucleic acid binding"/>
    <property type="evidence" value="ECO:0007669"/>
    <property type="project" value="InterPro"/>
</dbReference>
<reference evidence="4" key="1">
    <citation type="journal article" date="2013" name="Proc. Natl. Acad. Sci. U.S.A.">
        <title>Improving the coverage of the cyanobacterial phylum using diversity-driven genome sequencing.</title>
        <authorList>
            <person name="Shih P.M."/>
            <person name="Wu D."/>
            <person name="Latifi A."/>
            <person name="Axen S.D."/>
            <person name="Fewer D.P."/>
            <person name="Talla E."/>
            <person name="Calteau A."/>
            <person name="Cai F."/>
            <person name="Tandeau de Marsac N."/>
            <person name="Rippka R."/>
            <person name="Herdman M."/>
            <person name="Sivonen K."/>
            <person name="Coursin T."/>
            <person name="Laurent T."/>
            <person name="Goodwin L."/>
            <person name="Nolan M."/>
            <person name="Davenport K.W."/>
            <person name="Han C.S."/>
            <person name="Rubin E.M."/>
            <person name="Eisen J.A."/>
            <person name="Woyke T."/>
            <person name="Gugger M."/>
            <person name="Kerfeld C.A."/>
        </authorList>
    </citation>
    <scope>NUCLEOTIDE SEQUENCE [LARGE SCALE GENOMIC DNA]</scope>
    <source>
        <strain evidence="4">ATCC 29140 / PCC 7202</strain>
    </source>
</reference>
<feature type="domain" description="DNA polymerase helix-hairpin-helix motif" evidence="2">
    <location>
        <begin position="90"/>
        <end position="180"/>
    </location>
</feature>
<dbReference type="PROSITE" id="PS50818">
    <property type="entry name" value="INTEIN_C_TER"/>
    <property type="match status" value="1"/>
</dbReference>
<dbReference type="EMBL" id="CP003940">
    <property type="protein sequence ID" value="AFZ46491.1"/>
    <property type="molecule type" value="Genomic_DNA"/>
</dbReference>
<feature type="domain" description="OB" evidence="1">
    <location>
        <begin position="285"/>
        <end position="363"/>
    </location>
</feature>
<evidence type="ECO:0000313" key="3">
    <source>
        <dbReference type="EMBL" id="AFZ46491.1"/>
    </source>
</evidence>
<proteinExistence type="predicted"/>
<organism evidence="3 4">
    <name type="scientific">Cyanobacterium stanieri (strain ATCC 29140 / PCC 7202)</name>
    <dbReference type="NCBI Taxonomy" id="292563"/>
    <lineage>
        <taxon>Bacteria</taxon>
        <taxon>Bacillati</taxon>
        <taxon>Cyanobacteriota</taxon>
        <taxon>Cyanophyceae</taxon>
        <taxon>Oscillatoriophycideae</taxon>
        <taxon>Chroococcales</taxon>
        <taxon>Geminocystaceae</taxon>
        <taxon>Cyanobacterium</taxon>
    </lineage>
</organism>